<evidence type="ECO:0000256" key="1">
    <source>
        <dbReference type="SAM" id="MobiDB-lite"/>
    </source>
</evidence>
<sequence>MAASKMNNSSSSSLQVSITGVPEVITEERSQTTQSIIWSYDSRDSISTADTSQQKHNNIDTQATTRSECEEPETAQNSGSVSSNTTQQETATIKTMDDKHICRRQTDNVVVCEVNARPEASTPFVIGDLEGKSQLTSFAAADPDNKSITEREISLVVRNTSPTMETDSLSKLHIYQGQKEVKTVNYNSSYEPLKDQATDPALKNNICSSTENLDTLNIKNIVLTDSQVSDQVVQEVSHHKVETSTAIHGLLMKVSDNPLDMEKGHRSFNTAQETVTTVPDLSNTTRRNSMQQLSATSASPLGSCLPPPKPSTKINVTLNNNNTSQPFSQQSSQNVLYTSTSQNDVTAQANQMKFPPQHPPNKTKAIVQPIPKVAIVPGMKGAVVAKKKGRFSVLKDHVISPNHIITGNTVPSQQGPATIVGGLQPLPKTPVNEHTAAATNIKQPLPKDSVQPPFTRPTSPRSGAVTKNNSVTSGGSTEPQSNVNHAAQNVQINGNTGSSQNQGHGPAIALPSNPTSNATGVKASVPPGATKIGRFILSSAISQPPTAAVIPTTIPPRTSPKLPEAPQQLATNRSTSESSFSSQNIYQRGPSAQLQQGAPITSHTPAPPKSVSIGVTNTTSLQGQNSSILVHPQKSTKVQGQNTNPSISSTLPNTTNDRPPPSCISKGAGLSGAIPGGMGKMLHFLDQMKLEATEADKFIISIQKDLKFLRDRNKELEMKCCEGEKRFIEEKKSREIAEAKVKCLKKKLRETKPYPPMVPVDAKHEKDNAGDLVGGASKSEMNTSCFIDKQLLLRSGSTALSSMTTFTCNDEQASDKQSMHRSSKIENNIIESEAYSQIDVTVQLNGKVNVKEERNKKNSRKKIEDDIVTSCPTMIGKAASKHTPLKRRSSSEAHLGSNKLKHHSQESGEFFIALNDTKQIQENKTDTVTQQLRSTSSILRDFDPFQPTASKCIEHDNRIQNQLSTQDTNIFESRSVPMFQNLETGIRNHHPHSISTQSFQGISMDDSVNKVLHFN</sequence>
<reference evidence="2" key="1">
    <citation type="submission" date="2021-01" db="EMBL/GenBank/DDBJ databases">
        <authorList>
            <person name="Corre E."/>
            <person name="Pelletier E."/>
            <person name="Niang G."/>
            <person name="Scheremetjew M."/>
            <person name="Finn R."/>
            <person name="Kale V."/>
            <person name="Holt S."/>
            <person name="Cochrane G."/>
            <person name="Meng A."/>
            <person name="Brown T."/>
            <person name="Cohen L."/>
        </authorList>
    </citation>
    <scope>NUCLEOTIDE SEQUENCE</scope>
    <source>
        <strain evidence="2">CCMP1452</strain>
    </source>
</reference>
<name>A0A7S2WD76_9STRA</name>
<feature type="region of interest" description="Disordered" evidence="1">
    <location>
        <begin position="434"/>
        <end position="525"/>
    </location>
</feature>
<feature type="region of interest" description="Disordered" evidence="1">
    <location>
        <begin position="547"/>
        <end position="617"/>
    </location>
</feature>
<feature type="region of interest" description="Disordered" evidence="1">
    <location>
        <begin position="636"/>
        <end position="658"/>
    </location>
</feature>
<feature type="compositionally biased region" description="Polar residues" evidence="1">
    <location>
        <begin position="636"/>
        <end position="657"/>
    </location>
</feature>
<feature type="compositionally biased region" description="Basic residues" evidence="1">
    <location>
        <begin position="879"/>
        <end position="888"/>
    </location>
</feature>
<accession>A0A7S2WD76</accession>
<dbReference type="AlphaFoldDB" id="A0A7S2WD76"/>
<organism evidence="2">
    <name type="scientific">Eucampia antarctica</name>
    <dbReference type="NCBI Taxonomy" id="49252"/>
    <lineage>
        <taxon>Eukaryota</taxon>
        <taxon>Sar</taxon>
        <taxon>Stramenopiles</taxon>
        <taxon>Ochrophyta</taxon>
        <taxon>Bacillariophyta</taxon>
        <taxon>Mediophyceae</taxon>
        <taxon>Biddulphiophycidae</taxon>
        <taxon>Hemiaulales</taxon>
        <taxon>Hemiaulaceae</taxon>
        <taxon>Eucampia</taxon>
    </lineage>
</organism>
<dbReference type="EMBL" id="HBHI01019425">
    <property type="protein sequence ID" value="CAD9682075.1"/>
    <property type="molecule type" value="Transcribed_RNA"/>
</dbReference>
<evidence type="ECO:0000313" key="2">
    <source>
        <dbReference type="EMBL" id="CAD9682075.1"/>
    </source>
</evidence>
<feature type="region of interest" description="Disordered" evidence="1">
    <location>
        <begin position="46"/>
        <end position="91"/>
    </location>
</feature>
<feature type="compositionally biased region" description="Polar residues" evidence="1">
    <location>
        <begin position="74"/>
        <end position="91"/>
    </location>
</feature>
<proteinExistence type="predicted"/>
<gene>
    <name evidence="2" type="ORF">EANT1437_LOCUS9956</name>
</gene>
<feature type="compositionally biased region" description="Polar residues" evidence="1">
    <location>
        <begin position="46"/>
        <end position="66"/>
    </location>
</feature>
<feature type="region of interest" description="Disordered" evidence="1">
    <location>
        <begin position="874"/>
        <end position="903"/>
    </location>
</feature>
<feature type="compositionally biased region" description="Polar residues" evidence="1">
    <location>
        <begin position="583"/>
        <end position="604"/>
    </location>
</feature>
<feature type="compositionally biased region" description="Polar residues" evidence="1">
    <location>
        <begin position="456"/>
        <end position="503"/>
    </location>
</feature>
<protein>
    <submittedName>
        <fullName evidence="2">Uncharacterized protein</fullName>
    </submittedName>
</protein>